<feature type="chain" id="PRO_5020293654" description="BED-type domain-containing protein" evidence="1">
    <location>
        <begin position="24"/>
        <end position="195"/>
    </location>
</feature>
<protein>
    <recommendedName>
        <fullName evidence="4">BED-type domain-containing protein</fullName>
    </recommendedName>
</protein>
<proteinExistence type="predicted"/>
<dbReference type="SUPFAM" id="SSF57667">
    <property type="entry name" value="beta-beta-alpha zinc fingers"/>
    <property type="match status" value="1"/>
</dbReference>
<reference evidence="2" key="1">
    <citation type="submission" date="2019-03" db="EMBL/GenBank/DDBJ databases">
        <title>WGS assembly of Setaria viridis.</title>
        <authorList>
            <person name="Huang P."/>
            <person name="Jenkins J."/>
            <person name="Grimwood J."/>
            <person name="Barry K."/>
            <person name="Healey A."/>
            <person name="Mamidi S."/>
            <person name="Sreedasyam A."/>
            <person name="Shu S."/>
            <person name="Feldman M."/>
            <person name="Wu J."/>
            <person name="Yu Y."/>
            <person name="Chen C."/>
            <person name="Johnson J."/>
            <person name="Rokhsar D."/>
            <person name="Baxter I."/>
            <person name="Schmutz J."/>
            <person name="Brutnell T."/>
            <person name="Kellogg E."/>
        </authorList>
    </citation>
    <scope>NUCLEOTIDE SEQUENCE [LARGE SCALE GENOMIC DNA]</scope>
</reference>
<dbReference type="AlphaFoldDB" id="A0A4U6T3S2"/>
<name>A0A4U6T3S2_SETVI</name>
<dbReference type="GO" id="GO:0005634">
    <property type="term" value="C:nucleus"/>
    <property type="evidence" value="ECO:0007669"/>
    <property type="project" value="TreeGrafter"/>
</dbReference>
<dbReference type="Gramene" id="TKV91486">
    <property type="protein sequence ID" value="TKV91486"/>
    <property type="gene ID" value="SEVIR_9G099433v2"/>
</dbReference>
<feature type="signal peptide" evidence="1">
    <location>
        <begin position="1"/>
        <end position="23"/>
    </location>
</feature>
<dbReference type="SMART" id="SM00614">
    <property type="entry name" value="ZnF_BED"/>
    <property type="match status" value="1"/>
</dbReference>
<dbReference type="InterPro" id="IPR036236">
    <property type="entry name" value="Znf_C2H2_sf"/>
</dbReference>
<dbReference type="GO" id="GO:0006357">
    <property type="term" value="P:regulation of transcription by RNA polymerase II"/>
    <property type="evidence" value="ECO:0007669"/>
    <property type="project" value="TreeGrafter"/>
</dbReference>
<accession>A0A4U6T3S2</accession>
<evidence type="ECO:0000256" key="1">
    <source>
        <dbReference type="SAM" id="SignalP"/>
    </source>
</evidence>
<dbReference type="PANTHER" id="PTHR34396">
    <property type="entry name" value="OS03G0264950 PROTEIN-RELATED"/>
    <property type="match status" value="1"/>
</dbReference>
<evidence type="ECO:0000313" key="3">
    <source>
        <dbReference type="Proteomes" id="UP000298652"/>
    </source>
</evidence>
<organism evidence="2 3">
    <name type="scientific">Setaria viridis</name>
    <name type="common">Green bristlegrass</name>
    <name type="synonym">Setaria italica subsp. viridis</name>
    <dbReference type="NCBI Taxonomy" id="4556"/>
    <lineage>
        <taxon>Eukaryota</taxon>
        <taxon>Viridiplantae</taxon>
        <taxon>Streptophyta</taxon>
        <taxon>Embryophyta</taxon>
        <taxon>Tracheophyta</taxon>
        <taxon>Spermatophyta</taxon>
        <taxon>Magnoliopsida</taxon>
        <taxon>Liliopsida</taxon>
        <taxon>Poales</taxon>
        <taxon>Poaceae</taxon>
        <taxon>PACMAD clade</taxon>
        <taxon>Panicoideae</taxon>
        <taxon>Panicodae</taxon>
        <taxon>Paniceae</taxon>
        <taxon>Cenchrinae</taxon>
        <taxon>Setaria</taxon>
    </lineage>
</organism>
<sequence>MSQRLTKRTLMLSISALMSSISADLDMVSSGTKRSRSTTSECWKDFEKIFKNINSKKVRISAKCIHCATVYATRSTIGTGHLERHVEKYPARKSKLRVSQSLLQFNSDGSVHHLDNSSEVAHTQLCRLIARLDLPLCFGASATFEEYIKLTYNPRFSIVSRQTTTRDFSKYFNDCRAKLIGSLTGVSSVSITSDI</sequence>
<keyword evidence="3" id="KW-1185">Reference proteome</keyword>
<evidence type="ECO:0000313" key="2">
    <source>
        <dbReference type="EMBL" id="TKV91486.1"/>
    </source>
</evidence>
<dbReference type="GO" id="GO:1990837">
    <property type="term" value="F:sequence-specific double-stranded DNA binding"/>
    <property type="evidence" value="ECO:0007669"/>
    <property type="project" value="TreeGrafter"/>
</dbReference>
<evidence type="ECO:0008006" key="4">
    <source>
        <dbReference type="Google" id="ProtNLM"/>
    </source>
</evidence>
<keyword evidence="1" id="KW-0732">Signal</keyword>
<dbReference type="EMBL" id="CM016560">
    <property type="protein sequence ID" value="TKV91486.1"/>
    <property type="molecule type" value="Genomic_DNA"/>
</dbReference>
<dbReference type="Proteomes" id="UP000298652">
    <property type="component" value="Chromosome 9"/>
</dbReference>
<dbReference type="PANTHER" id="PTHR34396:SF30">
    <property type="entry name" value="OS10G0378900 PROTEIN"/>
    <property type="match status" value="1"/>
</dbReference>
<dbReference type="InterPro" id="IPR053031">
    <property type="entry name" value="Cuticle_assoc_protein"/>
</dbReference>
<gene>
    <name evidence="2" type="ORF">SEVIR_9G099433v2</name>
</gene>